<organism evidence="2 3">
    <name type="scientific">Gonium pectorale</name>
    <name type="common">Green alga</name>
    <dbReference type="NCBI Taxonomy" id="33097"/>
    <lineage>
        <taxon>Eukaryota</taxon>
        <taxon>Viridiplantae</taxon>
        <taxon>Chlorophyta</taxon>
        <taxon>core chlorophytes</taxon>
        <taxon>Chlorophyceae</taxon>
        <taxon>CS clade</taxon>
        <taxon>Chlamydomonadales</taxon>
        <taxon>Volvocaceae</taxon>
        <taxon>Gonium</taxon>
    </lineage>
</organism>
<dbReference type="Pfam" id="PF07004">
    <property type="entry name" value="SHIPPO-rpt"/>
    <property type="match status" value="6"/>
</dbReference>
<sequence>MKPVTPSKPAYSFGGKNKPARPPSSPGPGAYEPSPATNLVKPTPNVFSIANRNHGSSEGGRSPGPADCSPEFKPTEPHAASLKSRHENLPSQSAVMVTPGPGEYDTPQRWRPWSQGKTFGVSRSDRLLANGMPGPGEYGSPPLDPYRPRRASWTIGRSVRGSASGALRGLPGPGPGTYEHDPNAPLHDGGHSAASDHRSAPAWTFGGKPFESGAQRTPGPADYGVPRDPGAVSKPAFTLRPQTMKREQERTPGPGAYEPGAADGLVHASAPLYSCAERVVDPGSKDVKPGPGHYDPKEGDGRIAVSVKFPQRVFPPDHIGNPAPHDYADKDFRGFAASNGAESGAAGPGGVKGFTMRPRYPDERRERVPGPQYAVGVSTLGVGASATIDKSKLDSTLVL</sequence>
<gene>
    <name evidence="2" type="ORF">GPECTOR_2g1493</name>
</gene>
<feature type="compositionally biased region" description="Polar residues" evidence="1">
    <location>
        <begin position="45"/>
        <end position="56"/>
    </location>
</feature>
<dbReference type="InterPro" id="IPR051291">
    <property type="entry name" value="CIMAP"/>
</dbReference>
<feature type="compositionally biased region" description="Basic and acidic residues" evidence="1">
    <location>
        <begin position="359"/>
        <end position="368"/>
    </location>
</feature>
<proteinExistence type="predicted"/>
<dbReference type="PANTHER" id="PTHR21580">
    <property type="entry name" value="SHIPPO-1-RELATED"/>
    <property type="match status" value="1"/>
</dbReference>
<accession>A0A150H1U4</accession>
<keyword evidence="3" id="KW-1185">Reference proteome</keyword>
<feature type="region of interest" description="Disordered" evidence="1">
    <location>
        <begin position="338"/>
        <end position="372"/>
    </location>
</feature>
<evidence type="ECO:0000256" key="1">
    <source>
        <dbReference type="SAM" id="MobiDB-lite"/>
    </source>
</evidence>
<dbReference type="Proteomes" id="UP000075714">
    <property type="component" value="Unassembled WGS sequence"/>
</dbReference>
<dbReference type="OrthoDB" id="522854at2759"/>
<feature type="compositionally biased region" description="Basic and acidic residues" evidence="1">
    <location>
        <begin position="178"/>
        <end position="199"/>
    </location>
</feature>
<evidence type="ECO:0000313" key="3">
    <source>
        <dbReference type="Proteomes" id="UP000075714"/>
    </source>
</evidence>
<dbReference type="AlphaFoldDB" id="A0A150H1U4"/>
<dbReference type="EMBL" id="LSYV01000003">
    <property type="protein sequence ID" value="KXZ55942.1"/>
    <property type="molecule type" value="Genomic_DNA"/>
</dbReference>
<protein>
    <submittedName>
        <fullName evidence="2">Uncharacterized protein</fullName>
    </submittedName>
</protein>
<dbReference type="PANTHER" id="PTHR21580:SF28">
    <property type="entry name" value="BOREALIN N-TERMINAL DOMAIN-CONTAINING PROTEIN-RELATED"/>
    <property type="match status" value="1"/>
</dbReference>
<reference evidence="3" key="1">
    <citation type="journal article" date="2016" name="Nat. Commun.">
        <title>The Gonium pectorale genome demonstrates co-option of cell cycle regulation during the evolution of multicellularity.</title>
        <authorList>
            <person name="Hanschen E.R."/>
            <person name="Marriage T.N."/>
            <person name="Ferris P.J."/>
            <person name="Hamaji T."/>
            <person name="Toyoda A."/>
            <person name="Fujiyama A."/>
            <person name="Neme R."/>
            <person name="Noguchi H."/>
            <person name="Minakuchi Y."/>
            <person name="Suzuki M."/>
            <person name="Kawai-Toyooka H."/>
            <person name="Smith D.R."/>
            <person name="Sparks H."/>
            <person name="Anderson J."/>
            <person name="Bakaric R."/>
            <person name="Luria V."/>
            <person name="Karger A."/>
            <person name="Kirschner M.W."/>
            <person name="Durand P.M."/>
            <person name="Michod R.E."/>
            <person name="Nozaki H."/>
            <person name="Olson B.J."/>
        </authorList>
    </citation>
    <scope>NUCLEOTIDE SEQUENCE [LARGE SCALE GENOMIC DNA]</scope>
    <source>
        <strain evidence="3">NIES-2863</strain>
    </source>
</reference>
<dbReference type="InterPro" id="IPR010736">
    <property type="entry name" value="SHIPPO-rpt"/>
</dbReference>
<name>A0A150H1U4_GONPE</name>
<comment type="caution">
    <text evidence="2">The sequence shown here is derived from an EMBL/GenBank/DDBJ whole genome shotgun (WGS) entry which is preliminary data.</text>
</comment>
<evidence type="ECO:0000313" key="2">
    <source>
        <dbReference type="EMBL" id="KXZ55942.1"/>
    </source>
</evidence>
<feature type="region of interest" description="Disordered" evidence="1">
    <location>
        <begin position="280"/>
        <end position="300"/>
    </location>
</feature>
<feature type="region of interest" description="Disordered" evidence="1">
    <location>
        <begin position="1"/>
        <end position="262"/>
    </location>
</feature>